<keyword evidence="1" id="KW-0472">Membrane</keyword>
<dbReference type="EMBL" id="KB008073">
    <property type="protein sequence ID" value="ELR14080.1"/>
    <property type="molecule type" value="Genomic_DNA"/>
</dbReference>
<dbReference type="Proteomes" id="UP000011083">
    <property type="component" value="Unassembled WGS sequence"/>
</dbReference>
<evidence type="ECO:0000313" key="3">
    <source>
        <dbReference type="EMBL" id="ELR14080.1"/>
    </source>
</evidence>
<dbReference type="Gene3D" id="3.90.550.10">
    <property type="entry name" value="Spore Coat Polysaccharide Biosynthesis Protein SpsA, Chain A"/>
    <property type="match status" value="1"/>
</dbReference>
<keyword evidence="1" id="KW-0812">Transmembrane</keyword>
<name>L8GM12_ACACF</name>
<organism evidence="3 4">
    <name type="scientific">Acanthamoeba castellanii (strain ATCC 30010 / Neff)</name>
    <dbReference type="NCBI Taxonomy" id="1257118"/>
    <lineage>
        <taxon>Eukaryota</taxon>
        <taxon>Amoebozoa</taxon>
        <taxon>Discosea</taxon>
        <taxon>Longamoebia</taxon>
        <taxon>Centramoebida</taxon>
        <taxon>Acanthamoebidae</taxon>
        <taxon>Acanthamoeba</taxon>
    </lineage>
</organism>
<sequence length="454" mass="52161">MGSVEIVLGQRTMWRILFLIFITFFFLFMLMFFYKSDVSGLEPVGDRHVPPMQQHGRGEGSSQQINCESLKSFKECSQHSDQCTVIEGEVCAAPGTTDKETLFGYCVSNVVAATYATVKMKMEPKIPTWMSSHPDYSAVCARPANSLGPLARFKSLIPPGWVQEKCVGCCVPPEPVPQKEDDSLALIVSVYNEHLSLESSMKSWKANGLLEYVQEAYLYIDGGDPEIREKIESVGKSFGFTVMNEETNLGLGKALANLMRAVKSRFVLFLEKDWQLVEPRQTVIEQLDLAKRMLFDKHNGSRADVVKFRSRLNHGHPNIHPSKTDPPQWDDDAGVNMWLTQPGWEPHLFCNGYHYKKDDFLLSNYPHRMWKCGCDYSYWCFDAGQCGWTNNPIMYNRQWWTDTFYEISQKDWNRIFEAGTYYSTEWLLPHWVVAEGDGLFRHEEVGEGDTREFY</sequence>
<dbReference type="RefSeq" id="XP_004336093.1">
    <property type="nucleotide sequence ID" value="XM_004336045.1"/>
</dbReference>
<dbReference type="OrthoDB" id="2822at2759"/>
<dbReference type="InterPro" id="IPR029044">
    <property type="entry name" value="Nucleotide-diphossugar_trans"/>
</dbReference>
<gene>
    <name evidence="3" type="ORF">ACA1_367130</name>
</gene>
<accession>L8GM12</accession>
<dbReference type="AlphaFoldDB" id="L8GM12"/>
<evidence type="ECO:0000313" key="4">
    <source>
        <dbReference type="Proteomes" id="UP000011083"/>
    </source>
</evidence>
<evidence type="ECO:0000259" key="2">
    <source>
        <dbReference type="Pfam" id="PF00535"/>
    </source>
</evidence>
<feature type="transmembrane region" description="Helical" evidence="1">
    <location>
        <begin position="12"/>
        <end position="34"/>
    </location>
</feature>
<keyword evidence="1" id="KW-1133">Transmembrane helix</keyword>
<protein>
    <recommendedName>
        <fullName evidence="2">Glycosyltransferase 2-like domain-containing protein</fullName>
    </recommendedName>
</protein>
<dbReference type="KEGG" id="acan:ACA1_367130"/>
<keyword evidence="4" id="KW-1185">Reference proteome</keyword>
<evidence type="ECO:0000256" key="1">
    <source>
        <dbReference type="SAM" id="Phobius"/>
    </source>
</evidence>
<reference evidence="3 4" key="1">
    <citation type="journal article" date="2013" name="Genome Biol.">
        <title>Genome of Acanthamoeba castellanii highlights extensive lateral gene transfer and early evolution of tyrosine kinase signaling.</title>
        <authorList>
            <person name="Clarke M."/>
            <person name="Lohan A.J."/>
            <person name="Liu B."/>
            <person name="Lagkouvardos I."/>
            <person name="Roy S."/>
            <person name="Zafar N."/>
            <person name="Bertelli C."/>
            <person name="Schilde C."/>
            <person name="Kianianmomeni A."/>
            <person name="Burglin T.R."/>
            <person name="Frech C."/>
            <person name="Turcotte B."/>
            <person name="Kopec K.O."/>
            <person name="Synnott J.M."/>
            <person name="Choo C."/>
            <person name="Paponov I."/>
            <person name="Finkler A."/>
            <person name="Soon Heng Tan C."/>
            <person name="Hutchins A.P."/>
            <person name="Weinmeier T."/>
            <person name="Rattei T."/>
            <person name="Chu J.S."/>
            <person name="Gimenez G."/>
            <person name="Irimia M."/>
            <person name="Rigden D.J."/>
            <person name="Fitzpatrick D.A."/>
            <person name="Lorenzo-Morales J."/>
            <person name="Bateman A."/>
            <person name="Chiu C.H."/>
            <person name="Tang P."/>
            <person name="Hegemann P."/>
            <person name="Fromm H."/>
            <person name="Raoult D."/>
            <person name="Greub G."/>
            <person name="Miranda-Saavedra D."/>
            <person name="Chen N."/>
            <person name="Nash P."/>
            <person name="Ginger M.L."/>
            <person name="Horn M."/>
            <person name="Schaap P."/>
            <person name="Caler L."/>
            <person name="Loftus B."/>
        </authorList>
    </citation>
    <scope>NUCLEOTIDE SEQUENCE [LARGE SCALE GENOMIC DNA]</scope>
    <source>
        <strain evidence="3 4">Neff</strain>
    </source>
</reference>
<dbReference type="Pfam" id="PF00535">
    <property type="entry name" value="Glycos_transf_2"/>
    <property type="match status" value="1"/>
</dbReference>
<dbReference type="GeneID" id="14914465"/>
<dbReference type="VEuPathDB" id="AmoebaDB:ACA1_367130"/>
<proteinExistence type="predicted"/>
<dbReference type="InterPro" id="IPR001173">
    <property type="entry name" value="Glyco_trans_2-like"/>
</dbReference>
<feature type="domain" description="Glycosyltransferase 2-like" evidence="2">
    <location>
        <begin position="186"/>
        <end position="275"/>
    </location>
</feature>
<dbReference type="SUPFAM" id="SSF53448">
    <property type="entry name" value="Nucleotide-diphospho-sugar transferases"/>
    <property type="match status" value="1"/>
</dbReference>